<keyword evidence="2" id="KW-1185">Reference proteome</keyword>
<dbReference type="EMBL" id="UXSR01005781">
    <property type="protein sequence ID" value="VDD83614.1"/>
    <property type="molecule type" value="Genomic_DNA"/>
</dbReference>
<dbReference type="Proteomes" id="UP000267029">
    <property type="component" value="Unassembled WGS sequence"/>
</dbReference>
<dbReference type="AlphaFoldDB" id="A0A158QWA2"/>
<evidence type="ECO:0000313" key="3">
    <source>
        <dbReference type="WBParaSite" id="MCOS_0000961601-mRNA-1"/>
    </source>
</evidence>
<reference evidence="3" key="1">
    <citation type="submission" date="2016-04" db="UniProtKB">
        <authorList>
            <consortium name="WormBaseParasite"/>
        </authorList>
    </citation>
    <scope>IDENTIFICATION</scope>
</reference>
<evidence type="ECO:0000313" key="2">
    <source>
        <dbReference type="Proteomes" id="UP000267029"/>
    </source>
</evidence>
<name>A0A158QWA2_MESCO</name>
<sequence length="241" mass="26361">MHHSSCNQFQSSMETLPMTASERHTLTNDLVAPAKMSAGQYYASCANATPSASPEYSLTDLKTVFSSRQRNGGGLVSAGCLLPFSRGETPVKLSFLLPMSRTRLSAFQLDLRAATSVHPEDLPFVMALEGFSKAPYVDLRRDHNGLPAPVGRFSLFTRLVRVCPGAHTHTRARAPVRRHTRSTVIRHAKVKPPTQAACVMPVWATSGVHVALGTQLCFVGWGKFFSPTCTINQAQHFEHSI</sequence>
<proteinExistence type="predicted"/>
<organism evidence="3">
    <name type="scientific">Mesocestoides corti</name>
    <name type="common">Flatworm</name>
    <dbReference type="NCBI Taxonomy" id="53468"/>
    <lineage>
        <taxon>Eukaryota</taxon>
        <taxon>Metazoa</taxon>
        <taxon>Spiralia</taxon>
        <taxon>Lophotrochozoa</taxon>
        <taxon>Platyhelminthes</taxon>
        <taxon>Cestoda</taxon>
        <taxon>Eucestoda</taxon>
        <taxon>Cyclophyllidea</taxon>
        <taxon>Mesocestoididae</taxon>
        <taxon>Mesocestoides</taxon>
    </lineage>
</organism>
<protein>
    <submittedName>
        <fullName evidence="3">Peptidase S1 domain-containing protein</fullName>
    </submittedName>
</protein>
<reference evidence="1 2" key="2">
    <citation type="submission" date="2018-10" db="EMBL/GenBank/DDBJ databases">
        <authorList>
            <consortium name="Pathogen Informatics"/>
        </authorList>
    </citation>
    <scope>NUCLEOTIDE SEQUENCE [LARGE SCALE GENOMIC DNA]</scope>
</reference>
<evidence type="ECO:0000313" key="1">
    <source>
        <dbReference type="EMBL" id="VDD83614.1"/>
    </source>
</evidence>
<accession>A0A158QWA2</accession>
<dbReference type="WBParaSite" id="MCOS_0000961601-mRNA-1">
    <property type="protein sequence ID" value="MCOS_0000961601-mRNA-1"/>
    <property type="gene ID" value="MCOS_0000961601"/>
</dbReference>
<gene>
    <name evidence="1" type="ORF">MCOS_LOCUS9617</name>
</gene>